<dbReference type="Gramene" id="ERN18802">
    <property type="protein sequence ID" value="ERN18802"/>
    <property type="gene ID" value="AMTR_s00067p00090960"/>
</dbReference>
<dbReference type="InterPro" id="IPR015655">
    <property type="entry name" value="PP2C"/>
</dbReference>
<dbReference type="Proteomes" id="UP000017836">
    <property type="component" value="Unassembled WGS sequence"/>
</dbReference>
<dbReference type="GO" id="GO:0004722">
    <property type="term" value="F:protein serine/threonine phosphatase activity"/>
    <property type="evidence" value="ECO:0000318"/>
    <property type="project" value="GO_Central"/>
</dbReference>
<dbReference type="GO" id="GO:0007165">
    <property type="term" value="P:signal transduction"/>
    <property type="evidence" value="ECO:0000318"/>
    <property type="project" value="GO_Central"/>
</dbReference>
<dbReference type="AlphaFoldDB" id="U5DBJ1"/>
<reference evidence="3" key="1">
    <citation type="journal article" date="2013" name="Science">
        <title>The Amborella genome and the evolution of flowering plants.</title>
        <authorList>
            <consortium name="Amborella Genome Project"/>
        </authorList>
    </citation>
    <scope>NUCLEOTIDE SEQUENCE [LARGE SCALE GENOMIC DNA]</scope>
</reference>
<dbReference type="SUPFAM" id="SSF81606">
    <property type="entry name" value="PP2C-like"/>
    <property type="match status" value="1"/>
</dbReference>
<dbReference type="HOGENOM" id="CLU_013173_0_7_1"/>
<dbReference type="InterPro" id="IPR001932">
    <property type="entry name" value="PPM-type_phosphatase-like_dom"/>
</dbReference>
<evidence type="ECO:0000313" key="3">
    <source>
        <dbReference type="Proteomes" id="UP000017836"/>
    </source>
</evidence>
<name>U5DBJ1_AMBTC</name>
<dbReference type="CDD" id="cd00143">
    <property type="entry name" value="PP2Cc"/>
    <property type="match status" value="1"/>
</dbReference>
<keyword evidence="3" id="KW-1185">Reference proteome</keyword>
<evidence type="ECO:0000313" key="2">
    <source>
        <dbReference type="EMBL" id="ERN18802.1"/>
    </source>
</evidence>
<organism evidence="2 3">
    <name type="scientific">Amborella trichopoda</name>
    <dbReference type="NCBI Taxonomy" id="13333"/>
    <lineage>
        <taxon>Eukaryota</taxon>
        <taxon>Viridiplantae</taxon>
        <taxon>Streptophyta</taxon>
        <taxon>Embryophyta</taxon>
        <taxon>Tracheophyta</taxon>
        <taxon>Spermatophyta</taxon>
        <taxon>Magnoliopsida</taxon>
        <taxon>Amborellales</taxon>
        <taxon>Amborellaceae</taxon>
        <taxon>Amborella</taxon>
    </lineage>
</organism>
<dbReference type="EMBL" id="KI392078">
    <property type="protein sequence ID" value="ERN18802.1"/>
    <property type="molecule type" value="Genomic_DNA"/>
</dbReference>
<dbReference type="OMA" id="CRLATIT"/>
<gene>
    <name evidence="2" type="ORF">AMTR_s00067p00090960</name>
</gene>
<dbReference type="PANTHER" id="PTHR47992">
    <property type="entry name" value="PROTEIN PHOSPHATASE"/>
    <property type="match status" value="1"/>
</dbReference>
<protein>
    <recommendedName>
        <fullName evidence="1">PPM-type phosphatase domain-containing protein</fullName>
    </recommendedName>
</protein>
<dbReference type="Gene3D" id="3.60.40.10">
    <property type="entry name" value="PPM-type phosphatase domain"/>
    <property type="match status" value="1"/>
</dbReference>
<dbReference type="eggNOG" id="KOG0698">
    <property type="taxonomic scope" value="Eukaryota"/>
</dbReference>
<sequence length="143" mass="15688">MVVANVGDSRAVLCKNSKAIQLSTDHKPIKARQSIEKRGGSVTIDEGGRGHVDGELDIARAFGFLHIKPHMTSDPHVEVIKIDAETEFLILATNGIWQVMNNQEAVNLIGHIKDPQEAAECLAKEAEMRMSKDDISCIIVRFG</sequence>
<proteinExistence type="predicted"/>
<feature type="domain" description="PPM-type phosphatase" evidence="1">
    <location>
        <begin position="1"/>
        <end position="142"/>
    </location>
</feature>
<dbReference type="SMART" id="SM00332">
    <property type="entry name" value="PP2Cc"/>
    <property type="match status" value="1"/>
</dbReference>
<evidence type="ECO:0000259" key="1">
    <source>
        <dbReference type="PROSITE" id="PS51746"/>
    </source>
</evidence>
<dbReference type="PROSITE" id="PS51746">
    <property type="entry name" value="PPM_2"/>
    <property type="match status" value="1"/>
</dbReference>
<dbReference type="InterPro" id="IPR036457">
    <property type="entry name" value="PPM-type-like_dom_sf"/>
</dbReference>
<dbReference type="Pfam" id="PF00481">
    <property type="entry name" value="PP2C"/>
    <property type="match status" value="1"/>
</dbReference>
<accession>U5DBJ1</accession>